<dbReference type="PANTHER" id="PTHR43031:SF18">
    <property type="entry name" value="RHODANESE-RELATED SULFURTRANSFERASES"/>
    <property type="match status" value="1"/>
</dbReference>
<dbReference type="Pfam" id="PF00581">
    <property type="entry name" value="Rhodanese"/>
    <property type="match status" value="1"/>
</dbReference>
<dbReference type="SMART" id="SM00450">
    <property type="entry name" value="RHOD"/>
    <property type="match status" value="1"/>
</dbReference>
<dbReference type="CDD" id="cd00158">
    <property type="entry name" value="RHOD"/>
    <property type="match status" value="1"/>
</dbReference>
<keyword evidence="1" id="KW-0812">Transmembrane</keyword>
<dbReference type="InterPro" id="IPR001763">
    <property type="entry name" value="Rhodanese-like_dom"/>
</dbReference>
<evidence type="ECO:0000259" key="2">
    <source>
        <dbReference type="PROSITE" id="PS50206"/>
    </source>
</evidence>
<dbReference type="EMBL" id="FLOB01000001">
    <property type="protein sequence ID" value="SBS26804.1"/>
    <property type="molecule type" value="Genomic_DNA"/>
</dbReference>
<dbReference type="AlphaFoldDB" id="A0A1A8T679"/>
<dbReference type="InterPro" id="IPR036873">
    <property type="entry name" value="Rhodanese-like_dom_sf"/>
</dbReference>
<gene>
    <name evidence="3" type="primary">glpE_1</name>
    <name evidence="3" type="ORF">MSP8886_00709</name>
</gene>
<dbReference type="OrthoDB" id="9808735at2"/>
<reference evidence="3 4" key="1">
    <citation type="submission" date="2016-06" db="EMBL/GenBank/DDBJ databases">
        <authorList>
            <person name="Kjaerup R.B."/>
            <person name="Dalgaard T.S."/>
            <person name="Juul-Madsen H.R."/>
        </authorList>
    </citation>
    <scope>NUCLEOTIDE SEQUENCE [LARGE SCALE GENOMIC DNA]</scope>
    <source>
        <strain evidence="3 4">CECT 8886</strain>
    </source>
</reference>
<dbReference type="STRING" id="1792290.MSP8886_00709"/>
<dbReference type="EC" id="2.8.1.1" evidence="3"/>
<dbReference type="InterPro" id="IPR050229">
    <property type="entry name" value="GlpE_sulfurtransferase"/>
</dbReference>
<keyword evidence="3" id="KW-0808">Transferase</keyword>
<keyword evidence="1" id="KW-0472">Membrane</keyword>
<name>A0A1A8T679_9GAMM</name>
<dbReference type="PANTHER" id="PTHR43031">
    <property type="entry name" value="FAD-DEPENDENT OXIDOREDUCTASE"/>
    <property type="match status" value="1"/>
</dbReference>
<dbReference type="Gene3D" id="3.40.250.10">
    <property type="entry name" value="Rhodanese-like domain"/>
    <property type="match status" value="1"/>
</dbReference>
<protein>
    <submittedName>
        <fullName evidence="3">Thiosulfate sulfurtransferase GlpE</fullName>
        <ecNumber evidence="3">2.8.1.1</ecNumber>
    </submittedName>
</protein>
<feature type="transmembrane region" description="Helical" evidence="1">
    <location>
        <begin position="12"/>
        <end position="29"/>
    </location>
</feature>
<organism evidence="3 4">
    <name type="scientific">Marinomonas spartinae</name>
    <dbReference type="NCBI Taxonomy" id="1792290"/>
    <lineage>
        <taxon>Bacteria</taxon>
        <taxon>Pseudomonadati</taxon>
        <taxon>Pseudomonadota</taxon>
        <taxon>Gammaproteobacteria</taxon>
        <taxon>Oceanospirillales</taxon>
        <taxon>Oceanospirillaceae</taxon>
        <taxon>Marinomonas</taxon>
    </lineage>
</organism>
<feature type="domain" description="Rhodanese" evidence="2">
    <location>
        <begin position="48"/>
        <end position="138"/>
    </location>
</feature>
<evidence type="ECO:0000313" key="3">
    <source>
        <dbReference type="EMBL" id="SBS26804.1"/>
    </source>
</evidence>
<dbReference type="SUPFAM" id="SSF52821">
    <property type="entry name" value="Rhodanese/Cell cycle control phosphatase"/>
    <property type="match status" value="1"/>
</dbReference>
<accession>A0A1A8T679</accession>
<dbReference type="PROSITE" id="PS50206">
    <property type="entry name" value="RHODANESE_3"/>
    <property type="match status" value="1"/>
</dbReference>
<evidence type="ECO:0000256" key="1">
    <source>
        <dbReference type="SAM" id="Phobius"/>
    </source>
</evidence>
<keyword evidence="4" id="KW-1185">Reference proteome</keyword>
<sequence>MINQLITFATNHWELVAVFVAILITLIFNETKGGPKGVSTSTATTMMNNDEAIVLDIRPEKEFKTGHITGAINIPSDKIKSSLNKLEKHKDKAIIVACKTGMNSNATAKELNKAGVTKVFKLKGGITEWQTSNLPLVKTK</sequence>
<dbReference type="RefSeq" id="WP_067012703.1">
    <property type="nucleotide sequence ID" value="NZ_FLOB01000001.1"/>
</dbReference>
<dbReference type="Proteomes" id="UP000092544">
    <property type="component" value="Unassembled WGS sequence"/>
</dbReference>
<keyword evidence="1" id="KW-1133">Transmembrane helix</keyword>
<proteinExistence type="predicted"/>
<evidence type="ECO:0000313" key="4">
    <source>
        <dbReference type="Proteomes" id="UP000092544"/>
    </source>
</evidence>
<dbReference type="GO" id="GO:0004792">
    <property type="term" value="F:thiosulfate-cyanide sulfurtransferase activity"/>
    <property type="evidence" value="ECO:0007669"/>
    <property type="project" value="UniProtKB-EC"/>
</dbReference>